<feature type="compositionally biased region" description="Polar residues" evidence="1">
    <location>
        <begin position="1"/>
        <end position="23"/>
    </location>
</feature>
<dbReference type="EMBL" id="LR031571">
    <property type="protein sequence ID" value="VDC76415.1"/>
    <property type="molecule type" value="Genomic_DNA"/>
</dbReference>
<dbReference type="AlphaFoldDB" id="A0A3P5ZJB4"/>
<evidence type="ECO:0000313" key="2">
    <source>
        <dbReference type="EMBL" id="VDC76415.1"/>
    </source>
</evidence>
<evidence type="ECO:0000256" key="1">
    <source>
        <dbReference type="SAM" id="MobiDB-lite"/>
    </source>
</evidence>
<reference evidence="2" key="1">
    <citation type="submission" date="2018-11" db="EMBL/GenBank/DDBJ databases">
        <authorList>
            <consortium name="Genoscope - CEA"/>
            <person name="William W."/>
        </authorList>
    </citation>
    <scope>NUCLEOTIDE SEQUENCE</scope>
</reference>
<sequence>MALKNPKQSVTTERCSMESISAQDQDHERKRKLSIHKTLTTYKLTLSSRSATSKDSSWLFLLLLLCNLS</sequence>
<gene>
    <name evidence="2" type="ORF">BRAA01T02917Z</name>
</gene>
<name>A0A3P5ZJB4_BRACM</name>
<protein>
    <submittedName>
        <fullName evidence="2">Uncharacterized protein</fullName>
    </submittedName>
</protein>
<accession>A0A3P5ZJB4</accession>
<proteinExistence type="predicted"/>
<feature type="region of interest" description="Disordered" evidence="1">
    <location>
        <begin position="1"/>
        <end position="31"/>
    </location>
</feature>
<organism evidence="2">
    <name type="scientific">Brassica campestris</name>
    <name type="common">Field mustard</name>
    <dbReference type="NCBI Taxonomy" id="3711"/>
    <lineage>
        <taxon>Eukaryota</taxon>
        <taxon>Viridiplantae</taxon>
        <taxon>Streptophyta</taxon>
        <taxon>Embryophyta</taxon>
        <taxon>Tracheophyta</taxon>
        <taxon>Spermatophyta</taxon>
        <taxon>Magnoliopsida</taxon>
        <taxon>eudicotyledons</taxon>
        <taxon>Gunneridae</taxon>
        <taxon>Pentapetalae</taxon>
        <taxon>rosids</taxon>
        <taxon>malvids</taxon>
        <taxon>Brassicales</taxon>
        <taxon>Brassicaceae</taxon>
        <taxon>Brassiceae</taxon>
        <taxon>Brassica</taxon>
    </lineage>
</organism>